<gene>
    <name evidence="2" type="ORF">BURPS1710A_2574</name>
</gene>
<feature type="region of interest" description="Disordered" evidence="1">
    <location>
        <begin position="83"/>
        <end position="147"/>
    </location>
</feature>
<dbReference type="EMBL" id="CM000832">
    <property type="protein sequence ID" value="EET07740.1"/>
    <property type="molecule type" value="Genomic_DNA"/>
</dbReference>
<feature type="compositionally biased region" description="Basic and acidic residues" evidence="1">
    <location>
        <begin position="83"/>
        <end position="96"/>
    </location>
</feature>
<dbReference type="AlphaFoldDB" id="A0A0E1W3E9"/>
<evidence type="ECO:0000313" key="2">
    <source>
        <dbReference type="EMBL" id="EET07740.1"/>
    </source>
</evidence>
<proteinExistence type="predicted"/>
<dbReference type="Proteomes" id="UP000001812">
    <property type="component" value="Chromosome I"/>
</dbReference>
<reference evidence="2" key="1">
    <citation type="submission" date="2009-05" db="EMBL/GenBank/DDBJ databases">
        <authorList>
            <person name="Harkins D.M."/>
            <person name="DeShazer D."/>
            <person name="Woods D.E."/>
            <person name="Brinkac L.M."/>
            <person name="Brown K.A."/>
            <person name="Hung G.C."/>
            <person name="Tuanyok A."/>
            <person name="Zhang B."/>
            <person name="Nierman W.C."/>
        </authorList>
    </citation>
    <scope>NUCLEOTIDE SEQUENCE [LARGE SCALE GENOMIC DNA]</scope>
    <source>
        <strain evidence="2">1710a</strain>
    </source>
</reference>
<organism evidence="2">
    <name type="scientific">Burkholderia pseudomallei 1710a</name>
    <dbReference type="NCBI Taxonomy" id="320371"/>
    <lineage>
        <taxon>Bacteria</taxon>
        <taxon>Pseudomonadati</taxon>
        <taxon>Pseudomonadota</taxon>
        <taxon>Betaproteobacteria</taxon>
        <taxon>Burkholderiales</taxon>
        <taxon>Burkholderiaceae</taxon>
        <taxon>Burkholderia</taxon>
        <taxon>pseudomallei group</taxon>
    </lineage>
</organism>
<sequence>MRAAAPARVALAGRFSAIERARNARDAPAGLHRRNTGIVVARRAAGGSTGRCPNRSDGILTSLMFVRCGFAYKWISAAVRPPREARATHSSKKFEQENSGAPVRMRTSAPTGCRRWRDRSAADALSPHARSDSRSGIVPRLSDKTRPSSAIPQARFLVGRPPARIRMQAFGRRSSIFARGAFRNAMIFAARPRIYLHERPMCTCVKFRITPIPARFGERTLFLSGSGAYWAMTSRDFRGGAMGD</sequence>
<dbReference type="HOGENOM" id="CLU_1173683_0_0_4"/>
<accession>A0A0E1W3E9</accession>
<protein>
    <submittedName>
        <fullName evidence="2">Uncharacterized protein</fullName>
    </submittedName>
</protein>
<evidence type="ECO:0000256" key="1">
    <source>
        <dbReference type="SAM" id="MobiDB-lite"/>
    </source>
</evidence>
<name>A0A0E1W3E9_BURPE</name>